<keyword evidence="2 6" id="KW-0812">Transmembrane</keyword>
<dbReference type="PANTHER" id="PTHR11785:SF353">
    <property type="entry name" value="METHIONINE TRANSPORTER (EUROFUNG)"/>
    <property type="match status" value="1"/>
</dbReference>
<dbReference type="Proteomes" id="UP000789901">
    <property type="component" value="Unassembled WGS sequence"/>
</dbReference>
<keyword evidence="8" id="KW-1185">Reference proteome</keyword>
<protein>
    <submittedName>
        <fullName evidence="7">9368_t:CDS:1</fullName>
    </submittedName>
</protein>
<evidence type="ECO:0000256" key="2">
    <source>
        <dbReference type="ARBA" id="ARBA00022692"/>
    </source>
</evidence>
<feature type="transmembrane region" description="Helical" evidence="6">
    <location>
        <begin position="110"/>
        <end position="131"/>
    </location>
</feature>
<sequence length="260" mass="29390">MNETDKLGMNEWDTYGKGLIKVLLTYEGWNNINYLIGEFLPSPDNLEYPSLILKYSSPISVCLSFILCCLSNAAFITVVGYNPNDSTYNESTPMPMRFGQELFGQTGENFMAALVAISTFGCISALIFTYARIIKYAAETGFMPSLFNSYGANYNTLINQLWAQLSYCVILSIIFSKTMNYNVSDFLSSASQYVPPRDGNFDYLISYCISWVAVSLGLIVWYIRNHRQRNRDLIQNQGSDNEIETIGETDQDEESNDEKA</sequence>
<dbReference type="InterPro" id="IPR050598">
    <property type="entry name" value="AminoAcid_Transporter"/>
</dbReference>
<gene>
    <name evidence="7" type="ORF">GMARGA_LOCUS7181</name>
</gene>
<evidence type="ECO:0000256" key="6">
    <source>
        <dbReference type="SAM" id="Phobius"/>
    </source>
</evidence>
<reference evidence="7 8" key="1">
    <citation type="submission" date="2021-06" db="EMBL/GenBank/DDBJ databases">
        <authorList>
            <person name="Kallberg Y."/>
            <person name="Tangrot J."/>
            <person name="Rosling A."/>
        </authorList>
    </citation>
    <scope>NUCLEOTIDE SEQUENCE [LARGE SCALE GENOMIC DNA]</scope>
    <source>
        <strain evidence="7 8">120-4 pot B 10/14</strain>
    </source>
</reference>
<feature type="transmembrane region" description="Helical" evidence="6">
    <location>
        <begin position="59"/>
        <end position="81"/>
    </location>
</feature>
<evidence type="ECO:0000256" key="1">
    <source>
        <dbReference type="ARBA" id="ARBA00004141"/>
    </source>
</evidence>
<dbReference type="PANTHER" id="PTHR11785">
    <property type="entry name" value="AMINO ACID TRANSPORTER"/>
    <property type="match status" value="1"/>
</dbReference>
<proteinExistence type="predicted"/>
<keyword evidence="3 6" id="KW-1133">Transmembrane helix</keyword>
<dbReference type="Gene3D" id="1.20.1740.10">
    <property type="entry name" value="Amino acid/polyamine transporter I"/>
    <property type="match status" value="1"/>
</dbReference>
<dbReference type="InterPro" id="IPR002293">
    <property type="entry name" value="AA/rel_permease1"/>
</dbReference>
<organism evidence="7 8">
    <name type="scientific">Gigaspora margarita</name>
    <dbReference type="NCBI Taxonomy" id="4874"/>
    <lineage>
        <taxon>Eukaryota</taxon>
        <taxon>Fungi</taxon>
        <taxon>Fungi incertae sedis</taxon>
        <taxon>Mucoromycota</taxon>
        <taxon>Glomeromycotina</taxon>
        <taxon>Glomeromycetes</taxon>
        <taxon>Diversisporales</taxon>
        <taxon>Gigasporaceae</taxon>
        <taxon>Gigaspora</taxon>
    </lineage>
</organism>
<evidence type="ECO:0000256" key="3">
    <source>
        <dbReference type="ARBA" id="ARBA00022989"/>
    </source>
</evidence>
<name>A0ABN7UIS6_GIGMA</name>
<feature type="region of interest" description="Disordered" evidence="5">
    <location>
        <begin position="239"/>
        <end position="260"/>
    </location>
</feature>
<evidence type="ECO:0000313" key="7">
    <source>
        <dbReference type="EMBL" id="CAG8607323.1"/>
    </source>
</evidence>
<feature type="transmembrane region" description="Helical" evidence="6">
    <location>
        <begin position="152"/>
        <end position="175"/>
    </location>
</feature>
<evidence type="ECO:0000256" key="4">
    <source>
        <dbReference type="ARBA" id="ARBA00023136"/>
    </source>
</evidence>
<comment type="subcellular location">
    <subcellularLocation>
        <location evidence="1">Membrane</location>
        <topology evidence="1">Multi-pass membrane protein</topology>
    </subcellularLocation>
</comment>
<dbReference type="EMBL" id="CAJVQB010003412">
    <property type="protein sequence ID" value="CAG8607323.1"/>
    <property type="molecule type" value="Genomic_DNA"/>
</dbReference>
<evidence type="ECO:0000313" key="8">
    <source>
        <dbReference type="Proteomes" id="UP000789901"/>
    </source>
</evidence>
<accession>A0ABN7UIS6</accession>
<feature type="transmembrane region" description="Helical" evidence="6">
    <location>
        <begin position="204"/>
        <end position="223"/>
    </location>
</feature>
<comment type="caution">
    <text evidence="7">The sequence shown here is derived from an EMBL/GenBank/DDBJ whole genome shotgun (WGS) entry which is preliminary data.</text>
</comment>
<feature type="compositionally biased region" description="Acidic residues" evidence="5">
    <location>
        <begin position="241"/>
        <end position="260"/>
    </location>
</feature>
<dbReference type="Pfam" id="PF13520">
    <property type="entry name" value="AA_permease_2"/>
    <property type="match status" value="1"/>
</dbReference>
<keyword evidence="4 6" id="KW-0472">Membrane</keyword>
<evidence type="ECO:0000256" key="5">
    <source>
        <dbReference type="SAM" id="MobiDB-lite"/>
    </source>
</evidence>